<organism evidence="1 2">
    <name type="scientific">Dendrolimus kikuchii</name>
    <dbReference type="NCBI Taxonomy" id="765133"/>
    <lineage>
        <taxon>Eukaryota</taxon>
        <taxon>Metazoa</taxon>
        <taxon>Ecdysozoa</taxon>
        <taxon>Arthropoda</taxon>
        <taxon>Hexapoda</taxon>
        <taxon>Insecta</taxon>
        <taxon>Pterygota</taxon>
        <taxon>Neoptera</taxon>
        <taxon>Endopterygota</taxon>
        <taxon>Lepidoptera</taxon>
        <taxon>Glossata</taxon>
        <taxon>Ditrysia</taxon>
        <taxon>Bombycoidea</taxon>
        <taxon>Lasiocampidae</taxon>
        <taxon>Dendrolimus</taxon>
    </lineage>
</organism>
<keyword evidence="2" id="KW-1185">Reference proteome</keyword>
<sequence>MEDGSEVIEETVKKVSSRVAQRAPRRTFDLDRKPFDKLGQGFEKVSQGLEKVGRIVGQTLDKTTPVLDRITFESERLSHSEASSRRNSDDGRSKDVFRDGTSSEPPTATLTSLNAWNDLANSTSTTRTELSVSDSSDDQSSGIRRRSHESTLPGTPLHIRSTWNSTDSLAPESAFGTSLADIIESPANKSVPIESDEKKVCLRDDIKSIRSDTSEDRKPKFGWRFVRNITSAASAFASKKDSSALPGTPLPGFPVKPDCNSSGHGMNDRKPSLPNYPNEKDENVGETSPEGLDPESLMFRDGRRRVDMVLAYEEEDYGVMTEAEARKREHRRTFQENLVREGLELELENKCLSFDEKTWFLKIHIPWKTEMRLAEVIGMKLPTKRFITISVKAWSDEKQAEREHQWYTKWRRRFKELYEYEHSRIEPEPSFYAATEQRGVKREEQFLVKDRHTQFSPAQRSLLVMQILLRAKYDNNETKMGIRRLLNDGTYLACFPLHEGRHDIDMLDGTMTDRRLLYLEWARPIKWFKKQPLWLVRRYFGDKIGLYFCWLGFYTRMLVAPAVVGTLCFLYGLASMESSDNVPSKEICDTNGPGNTTLCPLCDKACKYQTLADSCLFAKLTYLFDNPATVFFAIFMSFWATTFLELWKRKQSVLRWEWDLGGVDQDEDLRPEFEASVKTFRMNPVTREKEPYMPAFQKTLRYIATTSAVLFMIAIVLAAVLGTIIYRISMVSVIYGGSGFFVQRHAKIFTAMTAALINLIIIMILTRIYAKVAVVLTNMENPRTQTEYEDSYTFKIFFFEFINFYSSLIYIAFFKGRFYDYPGDDQARKSEFFKLKGDICDPAGCLSELCIQLAIIMIGKQVFNNFVELGFPKLHNWWRKRSHRAVTRDLSKPHMAWEQDYHLQDPGRLALFDEYLEMILQYGFVTLFVAAFPLAPLFALLNNIAEIRLDAYKMVTQARRPLAERVDDIGAWYGILKGITYAAVVSNAFVIAYTSDFIPRMVYKYVYSPDNTLVGYIDHSLSLFNTSDYREEWGADENEVDPPLCAYRGYRNPPNHADPYGLSPHYWHVFAARLAFVVIFEHVVFGLTGMMQIFIPDVPLVLRTQIQREGLLAKEAKYEHGRRRLSTEYRQLISQKSEHNSNTERSNVPWMRRTSRASDSLDAHVAVAQRPSSPQITH</sequence>
<proteinExistence type="predicted"/>
<evidence type="ECO:0000313" key="2">
    <source>
        <dbReference type="Proteomes" id="UP000824533"/>
    </source>
</evidence>
<protein>
    <submittedName>
        <fullName evidence="1">Uncharacterized protein</fullName>
    </submittedName>
</protein>
<accession>A0ACC1DGH8</accession>
<evidence type="ECO:0000313" key="1">
    <source>
        <dbReference type="EMBL" id="KAJ0182920.1"/>
    </source>
</evidence>
<dbReference type="Proteomes" id="UP000824533">
    <property type="component" value="Linkage Group LG02"/>
</dbReference>
<dbReference type="EMBL" id="CM034388">
    <property type="protein sequence ID" value="KAJ0182920.1"/>
    <property type="molecule type" value="Genomic_DNA"/>
</dbReference>
<name>A0ACC1DGH8_9NEOP</name>
<comment type="caution">
    <text evidence="1">The sequence shown here is derived from an EMBL/GenBank/DDBJ whole genome shotgun (WGS) entry which is preliminary data.</text>
</comment>
<gene>
    <name evidence="1" type="ORF">K1T71_000896</name>
</gene>
<reference evidence="1 2" key="1">
    <citation type="journal article" date="2021" name="Front. Genet.">
        <title>Chromosome-Level Genome Assembly Reveals Significant Gene Expansion in the Toll and IMD Signaling Pathways of Dendrolimus kikuchii.</title>
        <authorList>
            <person name="Zhou J."/>
            <person name="Wu P."/>
            <person name="Xiong Z."/>
            <person name="Liu N."/>
            <person name="Zhao N."/>
            <person name="Ji M."/>
            <person name="Qiu Y."/>
            <person name="Yang B."/>
        </authorList>
    </citation>
    <scope>NUCLEOTIDE SEQUENCE [LARGE SCALE GENOMIC DNA]</scope>
    <source>
        <strain evidence="1">Ann1</strain>
    </source>
</reference>